<dbReference type="PRINTS" id="PR00326">
    <property type="entry name" value="GTP1OBG"/>
</dbReference>
<feature type="domain" description="G" evidence="3">
    <location>
        <begin position="81"/>
        <end position="135"/>
    </location>
</feature>
<dbReference type="InterPro" id="IPR027417">
    <property type="entry name" value="P-loop_NTPase"/>
</dbReference>
<evidence type="ECO:0000313" key="5">
    <source>
        <dbReference type="Proteomes" id="UP000075225"/>
    </source>
</evidence>
<keyword evidence="1" id="KW-0547">Nucleotide-binding</keyword>
<dbReference type="InterPro" id="IPR050755">
    <property type="entry name" value="TRAFAC_YlqF/YawG_RiboMat"/>
</dbReference>
<evidence type="ECO:0000313" key="4">
    <source>
        <dbReference type="EMBL" id="KYK64591.1"/>
    </source>
</evidence>
<dbReference type="SUPFAM" id="SSF52540">
    <property type="entry name" value="P-loop containing nucleoside triphosphate hydrolases"/>
    <property type="match status" value="1"/>
</dbReference>
<protein>
    <submittedName>
        <fullName evidence="4">Putative nucleolar gtp-binding protein 2</fullName>
    </submittedName>
</protein>
<feature type="non-terminal residue" evidence="4">
    <location>
        <position position="1"/>
    </location>
</feature>
<gene>
    <name evidence="4" type="ORF">TGPRC2_305750C</name>
</gene>
<sequence length="145" mass="16605">CFRVEKYLRSHKQSKHMILVLNKIDLIPSQVARIWVRRFSKELPTLPFQAKKQEKAAGRLQLFQLLRQYVQLMSDRKHVSVGFIGYPNVGKSSIINALRSKQVCRAAPIPGETRVWQYVALTKRLYLIDCPGIVPASASISDSLR</sequence>
<dbReference type="EMBL" id="AHZP02002229">
    <property type="protein sequence ID" value="KYK64591.1"/>
    <property type="molecule type" value="Genomic_DNA"/>
</dbReference>
<dbReference type="GO" id="GO:0005730">
    <property type="term" value="C:nucleolus"/>
    <property type="evidence" value="ECO:0007669"/>
    <property type="project" value="TreeGrafter"/>
</dbReference>
<comment type="caution">
    <text evidence="4">The sequence shown here is derived from an EMBL/GenBank/DDBJ whole genome shotgun (WGS) entry which is preliminary data.</text>
</comment>
<keyword evidence="2" id="KW-0342">GTP-binding</keyword>
<evidence type="ECO:0000256" key="1">
    <source>
        <dbReference type="ARBA" id="ARBA00022741"/>
    </source>
</evidence>
<dbReference type="OrthoDB" id="444945at2759"/>
<proteinExistence type="predicted"/>
<dbReference type="AlphaFoldDB" id="A0A151H5K3"/>
<feature type="non-terminal residue" evidence="4">
    <location>
        <position position="145"/>
    </location>
</feature>
<dbReference type="VEuPathDB" id="ToxoDB:TGPRC2_305750C"/>
<reference evidence="5" key="1">
    <citation type="submission" date="2016-03" db="EMBL/GenBank/DDBJ databases">
        <authorList>
            <person name="Sibley D."/>
            <person name="Venepally P."/>
            <person name="Karamycheva S."/>
            <person name="Hadjithomas M."/>
            <person name="Khan A."/>
            <person name="Brunk B."/>
            <person name="Roos D."/>
            <person name="Caler E."/>
            <person name="Lorenzi H."/>
        </authorList>
    </citation>
    <scope>NUCLEOTIDE SEQUENCE [LARGE SCALE GENOMIC DNA]</scope>
    <source>
        <strain evidence="5">TgCatPRC2</strain>
    </source>
</reference>
<accession>A0A151H5K3</accession>
<dbReference type="Pfam" id="PF01926">
    <property type="entry name" value="MMR_HSR1"/>
    <property type="match status" value="1"/>
</dbReference>
<dbReference type="GO" id="GO:0005525">
    <property type="term" value="F:GTP binding"/>
    <property type="evidence" value="ECO:0007669"/>
    <property type="project" value="UniProtKB-KW"/>
</dbReference>
<evidence type="ECO:0000259" key="3">
    <source>
        <dbReference type="Pfam" id="PF01926"/>
    </source>
</evidence>
<dbReference type="PANTHER" id="PTHR11089">
    <property type="entry name" value="GTP-BINDING PROTEIN-RELATED"/>
    <property type="match status" value="1"/>
</dbReference>
<dbReference type="PANTHER" id="PTHR11089:SF9">
    <property type="entry name" value="NUCLEOLAR GTP-BINDING PROTEIN 2"/>
    <property type="match status" value="1"/>
</dbReference>
<dbReference type="Gene3D" id="3.40.50.300">
    <property type="entry name" value="P-loop containing nucleotide triphosphate hydrolases"/>
    <property type="match status" value="1"/>
</dbReference>
<name>A0A151H5K3_TOXGO</name>
<dbReference type="Proteomes" id="UP000075225">
    <property type="component" value="Unassembled WGS sequence"/>
</dbReference>
<dbReference type="InterPro" id="IPR006073">
    <property type="entry name" value="GTP-bd"/>
</dbReference>
<organism evidence="4 5">
    <name type="scientific">Toxoplasma gondii TgCatPRC2</name>
    <dbReference type="NCBI Taxonomy" id="1130821"/>
    <lineage>
        <taxon>Eukaryota</taxon>
        <taxon>Sar</taxon>
        <taxon>Alveolata</taxon>
        <taxon>Apicomplexa</taxon>
        <taxon>Conoidasida</taxon>
        <taxon>Coccidia</taxon>
        <taxon>Eucoccidiorida</taxon>
        <taxon>Eimeriorina</taxon>
        <taxon>Sarcocystidae</taxon>
        <taxon>Toxoplasma</taxon>
    </lineage>
</organism>
<evidence type="ECO:0000256" key="2">
    <source>
        <dbReference type="ARBA" id="ARBA00023134"/>
    </source>
</evidence>